<dbReference type="GO" id="GO:0022857">
    <property type="term" value="F:transmembrane transporter activity"/>
    <property type="evidence" value="ECO:0007669"/>
    <property type="project" value="InterPro"/>
</dbReference>
<evidence type="ECO:0000256" key="2">
    <source>
        <dbReference type="ARBA" id="ARBA00022448"/>
    </source>
</evidence>
<dbReference type="RefSeq" id="WP_270040066.1">
    <property type="nucleotide sequence ID" value="NZ_JAPDOD010000008.1"/>
</dbReference>
<dbReference type="Gene3D" id="1.20.1720.10">
    <property type="entry name" value="Multidrug resistance protein D"/>
    <property type="match status" value="1"/>
</dbReference>
<dbReference type="Proteomes" id="UP001149140">
    <property type="component" value="Unassembled WGS sequence"/>
</dbReference>
<feature type="transmembrane region" description="Helical" evidence="7">
    <location>
        <begin position="109"/>
        <end position="127"/>
    </location>
</feature>
<dbReference type="AlphaFoldDB" id="A0A9X3MQD2"/>
<dbReference type="Gene3D" id="1.20.1250.20">
    <property type="entry name" value="MFS general substrate transporter like domains"/>
    <property type="match status" value="1"/>
</dbReference>
<evidence type="ECO:0000256" key="6">
    <source>
        <dbReference type="ARBA" id="ARBA00023136"/>
    </source>
</evidence>
<evidence type="ECO:0000313" key="9">
    <source>
        <dbReference type="EMBL" id="MDA0160941.1"/>
    </source>
</evidence>
<comment type="subcellular location">
    <subcellularLocation>
        <location evidence="1">Cell membrane</location>
        <topology evidence="1">Multi-pass membrane protein</topology>
    </subcellularLocation>
</comment>
<accession>A0A9X3MQD2</accession>
<dbReference type="InterPro" id="IPR011701">
    <property type="entry name" value="MFS"/>
</dbReference>
<dbReference type="Pfam" id="PF07690">
    <property type="entry name" value="MFS_1"/>
    <property type="match status" value="1"/>
</dbReference>
<evidence type="ECO:0000256" key="5">
    <source>
        <dbReference type="ARBA" id="ARBA00022989"/>
    </source>
</evidence>
<protein>
    <submittedName>
        <fullName evidence="9">MFS transporter</fullName>
    </submittedName>
</protein>
<feature type="transmembrane region" description="Helical" evidence="7">
    <location>
        <begin position="367"/>
        <end position="390"/>
    </location>
</feature>
<dbReference type="CDD" id="cd17321">
    <property type="entry name" value="MFS_MMR_MDR_like"/>
    <property type="match status" value="1"/>
</dbReference>
<dbReference type="PANTHER" id="PTHR42718:SF46">
    <property type="entry name" value="BLR6921 PROTEIN"/>
    <property type="match status" value="1"/>
</dbReference>
<keyword evidence="6 7" id="KW-0472">Membrane</keyword>
<proteinExistence type="predicted"/>
<dbReference type="InterPro" id="IPR001958">
    <property type="entry name" value="Tet-R_TetA/multi-R_MdtG-like"/>
</dbReference>
<feature type="transmembrane region" description="Helical" evidence="7">
    <location>
        <begin position="335"/>
        <end position="355"/>
    </location>
</feature>
<dbReference type="SUPFAM" id="SSF103473">
    <property type="entry name" value="MFS general substrate transporter"/>
    <property type="match status" value="1"/>
</dbReference>
<keyword evidence="2" id="KW-0813">Transport</keyword>
<feature type="transmembrane region" description="Helical" evidence="7">
    <location>
        <begin position="449"/>
        <end position="468"/>
    </location>
</feature>
<dbReference type="PANTHER" id="PTHR42718">
    <property type="entry name" value="MAJOR FACILITATOR SUPERFAMILY MULTIDRUG TRANSPORTER MFSC"/>
    <property type="match status" value="1"/>
</dbReference>
<evidence type="ECO:0000259" key="8">
    <source>
        <dbReference type="PROSITE" id="PS50850"/>
    </source>
</evidence>
<dbReference type="EMBL" id="JAPDOD010000008">
    <property type="protein sequence ID" value="MDA0160941.1"/>
    <property type="molecule type" value="Genomic_DNA"/>
</dbReference>
<feature type="transmembrane region" description="Helical" evidence="7">
    <location>
        <begin position="52"/>
        <end position="69"/>
    </location>
</feature>
<comment type="caution">
    <text evidence="9">The sequence shown here is derived from an EMBL/GenBank/DDBJ whole genome shotgun (WGS) entry which is preliminary data.</text>
</comment>
<feature type="transmembrane region" description="Helical" evidence="7">
    <location>
        <begin position="81"/>
        <end position="103"/>
    </location>
</feature>
<dbReference type="PROSITE" id="PS50850">
    <property type="entry name" value="MFS"/>
    <property type="match status" value="1"/>
</dbReference>
<feature type="transmembrane region" description="Helical" evidence="7">
    <location>
        <begin position="139"/>
        <end position="160"/>
    </location>
</feature>
<feature type="transmembrane region" description="Helical" evidence="7">
    <location>
        <begin position="305"/>
        <end position="323"/>
    </location>
</feature>
<sequence length="487" mass="49933">MPHQNPHHARRWAILAVLGIAQLMVVLDATIVNIALPSAQKSLEFSNESRQWVVTAYALAFGSLLLLGGRIGDLFGRKRTFIAGLLGFAVASAIGGTAQSFGVLVGARAAQGVFGALLAPAALGLLTTTFTNPGERAKAFGIFGAIAGGGAAVGLLLGGLLTEYASWRWCLYVNLLFAIPAAVAAYSLLHTVVPEHRPRLDIPGTITASTGLFALVYGFSHAETTSWGDPLTIAMLSASAILLTSFILIQQRSKNPLLPLRIVLNRMRGGAYLAMGLAGAGMFGVFLFLTFYLQNTLGFSPIQSGLAFLPMSAAIIATATTATTRLVPRIGAKPLVLTGMTFASGAMLFFAQLTVDSTYAAHILPGLVLLGVGLGLVFAPAFSTATVGVANSDAGVASAMVNTSQQVGGSVGTALLSTLAGSAVTSYAVDHGTSQAAMAAAAVHGYTTAFYFSAAIFAAGAILSALVLRGGVPQLAPSQAAEPVLAH</sequence>
<evidence type="ECO:0000256" key="3">
    <source>
        <dbReference type="ARBA" id="ARBA00022475"/>
    </source>
</evidence>
<keyword evidence="5 7" id="KW-1133">Transmembrane helix</keyword>
<dbReference type="GO" id="GO:0005886">
    <property type="term" value="C:plasma membrane"/>
    <property type="evidence" value="ECO:0007669"/>
    <property type="project" value="UniProtKB-SubCell"/>
</dbReference>
<reference evidence="9" key="1">
    <citation type="submission" date="2022-10" db="EMBL/GenBank/DDBJ databases">
        <title>The WGS of Solirubrobacter ginsenosidimutans DSM 21036.</title>
        <authorList>
            <person name="Jiang Z."/>
        </authorList>
    </citation>
    <scope>NUCLEOTIDE SEQUENCE</scope>
    <source>
        <strain evidence="9">DSM 21036</strain>
    </source>
</reference>
<evidence type="ECO:0000313" key="10">
    <source>
        <dbReference type="Proteomes" id="UP001149140"/>
    </source>
</evidence>
<feature type="transmembrane region" description="Helical" evidence="7">
    <location>
        <begin position="270"/>
        <end position="293"/>
    </location>
</feature>
<dbReference type="PRINTS" id="PR01035">
    <property type="entry name" value="TCRTETA"/>
</dbReference>
<feature type="transmembrane region" description="Helical" evidence="7">
    <location>
        <begin position="12"/>
        <end position="32"/>
    </location>
</feature>
<name>A0A9X3MQD2_9ACTN</name>
<gene>
    <name evidence="9" type="ORF">OM076_11750</name>
</gene>
<dbReference type="InterPro" id="IPR036259">
    <property type="entry name" value="MFS_trans_sf"/>
</dbReference>
<evidence type="ECO:0000256" key="7">
    <source>
        <dbReference type="SAM" id="Phobius"/>
    </source>
</evidence>
<keyword evidence="10" id="KW-1185">Reference proteome</keyword>
<feature type="transmembrane region" description="Helical" evidence="7">
    <location>
        <begin position="411"/>
        <end position="429"/>
    </location>
</feature>
<dbReference type="InterPro" id="IPR020846">
    <property type="entry name" value="MFS_dom"/>
</dbReference>
<organism evidence="9 10">
    <name type="scientific">Solirubrobacter ginsenosidimutans</name>
    <dbReference type="NCBI Taxonomy" id="490573"/>
    <lineage>
        <taxon>Bacteria</taxon>
        <taxon>Bacillati</taxon>
        <taxon>Actinomycetota</taxon>
        <taxon>Thermoleophilia</taxon>
        <taxon>Solirubrobacterales</taxon>
        <taxon>Solirubrobacteraceae</taxon>
        <taxon>Solirubrobacter</taxon>
    </lineage>
</organism>
<keyword evidence="4 7" id="KW-0812">Transmembrane</keyword>
<keyword evidence="3" id="KW-1003">Cell membrane</keyword>
<evidence type="ECO:0000256" key="1">
    <source>
        <dbReference type="ARBA" id="ARBA00004651"/>
    </source>
</evidence>
<feature type="domain" description="Major facilitator superfamily (MFS) profile" evidence="8">
    <location>
        <begin position="14"/>
        <end position="472"/>
    </location>
</feature>
<evidence type="ECO:0000256" key="4">
    <source>
        <dbReference type="ARBA" id="ARBA00022692"/>
    </source>
</evidence>
<feature type="transmembrane region" description="Helical" evidence="7">
    <location>
        <begin position="231"/>
        <end position="249"/>
    </location>
</feature>
<feature type="transmembrane region" description="Helical" evidence="7">
    <location>
        <begin position="200"/>
        <end position="219"/>
    </location>
</feature>
<feature type="transmembrane region" description="Helical" evidence="7">
    <location>
        <begin position="166"/>
        <end position="188"/>
    </location>
</feature>